<dbReference type="RefSeq" id="XP_012181569.1">
    <property type="nucleotide sequence ID" value="XM_012326179.1"/>
</dbReference>
<organism evidence="1 2">
    <name type="scientific">Fibroporia radiculosa</name>
    <dbReference type="NCBI Taxonomy" id="599839"/>
    <lineage>
        <taxon>Eukaryota</taxon>
        <taxon>Fungi</taxon>
        <taxon>Dikarya</taxon>
        <taxon>Basidiomycota</taxon>
        <taxon>Agaricomycotina</taxon>
        <taxon>Agaricomycetes</taxon>
        <taxon>Polyporales</taxon>
        <taxon>Fibroporiaceae</taxon>
        <taxon>Fibroporia</taxon>
    </lineage>
</organism>
<evidence type="ECO:0000313" key="1">
    <source>
        <dbReference type="EMBL" id="CCM02286.1"/>
    </source>
</evidence>
<dbReference type="GeneID" id="24097197"/>
<name>J4IA48_9APHY</name>
<gene>
    <name evidence="1" type="ORF">FIBRA_04374</name>
</gene>
<keyword evidence="2" id="KW-1185">Reference proteome</keyword>
<dbReference type="Proteomes" id="UP000006352">
    <property type="component" value="Unassembled WGS sequence"/>
</dbReference>
<proteinExistence type="predicted"/>
<dbReference type="HOGENOM" id="CLU_1229962_0_0_1"/>
<sequence>MATAIRPPAKATAHFSAKTGLLPGEIQSLVFSRPQFYLLEKRLAELNHGLGWRFSDLLNDMRTPVLQAAHPKALDLLPVSSPLPDDSIVSCLFCAHRGDPAMVWAHIKDAHVLPLPDHTKLICPGPPGMWCEGVRKQHEANERRRAHGEKEKVVGLDKDSYQRHVECVHWKLKERMEPCQFCAKAVRKDAHKGREHFSTCLARFMRRHRDRGFGQAVGKGGGRRT</sequence>
<evidence type="ECO:0000313" key="2">
    <source>
        <dbReference type="Proteomes" id="UP000006352"/>
    </source>
</evidence>
<dbReference type="InParanoid" id="J4IA48"/>
<accession>J4IA48</accession>
<dbReference type="EMBL" id="HE797073">
    <property type="protein sequence ID" value="CCM02286.1"/>
    <property type="molecule type" value="Genomic_DNA"/>
</dbReference>
<protein>
    <submittedName>
        <fullName evidence="1">Uncharacterized protein</fullName>
    </submittedName>
</protein>
<reference evidence="1 2" key="1">
    <citation type="journal article" date="2012" name="Appl. Environ. Microbiol.">
        <title>Short-read sequencing for genomic analysis of the brown rot fungus Fibroporia radiculosa.</title>
        <authorList>
            <person name="Tang J.D."/>
            <person name="Perkins A.D."/>
            <person name="Sonstegard T.S."/>
            <person name="Schroeder S.G."/>
            <person name="Burgess S.C."/>
            <person name="Diehl S.V."/>
        </authorList>
    </citation>
    <scope>NUCLEOTIDE SEQUENCE [LARGE SCALE GENOMIC DNA]</scope>
    <source>
        <strain evidence="1 2">TFFH 294</strain>
    </source>
</reference>
<dbReference type="AlphaFoldDB" id="J4IA48"/>